<feature type="coiled-coil region" evidence="1">
    <location>
        <begin position="204"/>
        <end position="307"/>
    </location>
</feature>
<evidence type="ECO:0000313" key="4">
    <source>
        <dbReference type="Proteomes" id="UP000230233"/>
    </source>
</evidence>
<comment type="caution">
    <text evidence="3">The sequence shown here is derived from an EMBL/GenBank/DDBJ whole genome shotgun (WGS) entry which is preliminary data.</text>
</comment>
<evidence type="ECO:0000256" key="2">
    <source>
        <dbReference type="SAM" id="Phobius"/>
    </source>
</evidence>
<keyword evidence="2" id="KW-1133">Transmembrane helix</keyword>
<feature type="transmembrane region" description="Helical" evidence="2">
    <location>
        <begin position="60"/>
        <end position="86"/>
    </location>
</feature>
<keyword evidence="4" id="KW-1185">Reference proteome</keyword>
<dbReference type="STRING" id="1611254.A0A2G5V4U4"/>
<name>A0A2G5V4U4_9PELO</name>
<dbReference type="EMBL" id="PDUG01000002">
    <property type="protein sequence ID" value="PIC46757.1"/>
    <property type="molecule type" value="Genomic_DNA"/>
</dbReference>
<dbReference type="AlphaFoldDB" id="A0A2G5V4U4"/>
<sequence length="307" mass="36863">MRASSKNKKSEELVDAIAPEVRLEDVEDDAKSLFDRQLDKREPDLFFEADSNVRMNLRRYCIFLIIFSCFPLYYSIIFCGPLELGMTNVLLVNPMFNKYDSSRQCSSVTKSIQNGILAFFIFYGLKIYNKLYLSLLYLCLLFYFGWEVRSVKMEWSKHRIAVTSHERLFHFVDLGLLIFQTIVLFPILVGGYYLIRHVRRKSTFSEISKRNENFEEEARLLKTRMKVERARLNLMRNKEKEKMKMEEEKLKFEEQQEKIYKLKRSAFEMREKVRKEGFLMKKAIRDRKRKKFEKEKAMKELEEVENA</sequence>
<protein>
    <submittedName>
        <fullName evidence="3">Uncharacterized protein</fullName>
    </submittedName>
</protein>
<accession>A0A2G5V4U4</accession>
<feature type="transmembrane region" description="Helical" evidence="2">
    <location>
        <begin position="131"/>
        <end position="148"/>
    </location>
</feature>
<keyword evidence="2" id="KW-0812">Transmembrane</keyword>
<organism evidence="3 4">
    <name type="scientific">Caenorhabditis nigoni</name>
    <dbReference type="NCBI Taxonomy" id="1611254"/>
    <lineage>
        <taxon>Eukaryota</taxon>
        <taxon>Metazoa</taxon>
        <taxon>Ecdysozoa</taxon>
        <taxon>Nematoda</taxon>
        <taxon>Chromadorea</taxon>
        <taxon>Rhabditida</taxon>
        <taxon>Rhabditina</taxon>
        <taxon>Rhabditomorpha</taxon>
        <taxon>Rhabditoidea</taxon>
        <taxon>Rhabditidae</taxon>
        <taxon>Peloderinae</taxon>
        <taxon>Caenorhabditis</taxon>
    </lineage>
</organism>
<keyword evidence="1" id="KW-0175">Coiled coil</keyword>
<evidence type="ECO:0000256" key="1">
    <source>
        <dbReference type="SAM" id="Coils"/>
    </source>
</evidence>
<keyword evidence="2" id="KW-0472">Membrane</keyword>
<evidence type="ECO:0000313" key="3">
    <source>
        <dbReference type="EMBL" id="PIC46757.1"/>
    </source>
</evidence>
<dbReference type="Proteomes" id="UP000230233">
    <property type="component" value="Chromosome II"/>
</dbReference>
<feature type="transmembrane region" description="Helical" evidence="2">
    <location>
        <begin position="168"/>
        <end position="195"/>
    </location>
</feature>
<gene>
    <name evidence="3" type="primary">Cni-F07F6.2</name>
    <name evidence="3" type="synonym">Cnig_chr_II.g6347</name>
    <name evidence="3" type="ORF">B9Z55_006347</name>
</gene>
<reference evidence="4" key="1">
    <citation type="submission" date="2017-10" db="EMBL/GenBank/DDBJ databases">
        <title>Rapid genome shrinkage in a self-fertile nematode reveals novel sperm competition proteins.</title>
        <authorList>
            <person name="Yin D."/>
            <person name="Schwarz E.M."/>
            <person name="Thomas C.G."/>
            <person name="Felde R.L."/>
            <person name="Korf I.F."/>
            <person name="Cutter A.D."/>
            <person name="Schartner C.M."/>
            <person name="Ralston E.J."/>
            <person name="Meyer B.J."/>
            <person name="Haag E.S."/>
        </authorList>
    </citation>
    <scope>NUCLEOTIDE SEQUENCE [LARGE SCALE GENOMIC DNA]</scope>
    <source>
        <strain evidence="4">JU1422</strain>
    </source>
</reference>
<feature type="transmembrane region" description="Helical" evidence="2">
    <location>
        <begin position="106"/>
        <end position="124"/>
    </location>
</feature>
<dbReference type="OrthoDB" id="10568548at2759"/>
<proteinExistence type="predicted"/>